<name>A0ABR3FMS0_9AGAR</name>
<proteinExistence type="predicted"/>
<accession>A0ABR3FMS0</accession>
<sequence length="377" mass="43508">MILSFIRPPFLLRRPFKLRTLLLPPIRSALRWTKLTPKSSAKLVLKPITPSKVPSILPPPAKLPPPPRRKRVRFLGGATIPKPRTMIRFPTPAPADPWQGVSTSVTPQQHRTTTRVLALSVTEVYNATRRMLAGTSRQDITDEDRAILAKLRAASFRHEFIAGVKATEEQLRNVDAEENRRGIALHDAEAMRLRAQLAKQLEQKQVEEDTGRARWQALSDKRRMVAFTRAALRGHKPRINTSLRYIARWRWYEAFWQAIETAQIEGFVPFNQLPWPTLNPNQLQLADYEVFVLSPARPRFETTYWHDRLSHERKHWNADNVRRKVVPLCDEDIRDRVINCARVLCEFLDSLVYKYTNCEEEDGTGSHFGTAAFRATQ</sequence>
<keyword evidence="2" id="KW-1185">Reference proteome</keyword>
<dbReference type="EMBL" id="JBAHYK010000205">
    <property type="protein sequence ID" value="KAL0576723.1"/>
    <property type="molecule type" value="Genomic_DNA"/>
</dbReference>
<organism evidence="1 2">
    <name type="scientific">Marasmius crinis-equi</name>
    <dbReference type="NCBI Taxonomy" id="585013"/>
    <lineage>
        <taxon>Eukaryota</taxon>
        <taxon>Fungi</taxon>
        <taxon>Dikarya</taxon>
        <taxon>Basidiomycota</taxon>
        <taxon>Agaricomycotina</taxon>
        <taxon>Agaricomycetes</taxon>
        <taxon>Agaricomycetidae</taxon>
        <taxon>Agaricales</taxon>
        <taxon>Marasmiineae</taxon>
        <taxon>Marasmiaceae</taxon>
        <taxon>Marasmius</taxon>
    </lineage>
</organism>
<protein>
    <submittedName>
        <fullName evidence="1">Uncharacterized protein</fullName>
    </submittedName>
</protein>
<reference evidence="1 2" key="1">
    <citation type="submission" date="2024-02" db="EMBL/GenBank/DDBJ databases">
        <title>A draft genome for the cacao thread blight pathogen Marasmius crinis-equi.</title>
        <authorList>
            <person name="Cohen S.P."/>
            <person name="Baruah I.K."/>
            <person name="Amoako-Attah I."/>
            <person name="Bukari Y."/>
            <person name="Meinhardt L.W."/>
            <person name="Bailey B.A."/>
        </authorList>
    </citation>
    <scope>NUCLEOTIDE SEQUENCE [LARGE SCALE GENOMIC DNA]</scope>
    <source>
        <strain evidence="1 2">GH-76</strain>
    </source>
</reference>
<gene>
    <name evidence="1" type="ORF">V5O48_005265</name>
</gene>
<comment type="caution">
    <text evidence="1">The sequence shown here is derived from an EMBL/GenBank/DDBJ whole genome shotgun (WGS) entry which is preliminary data.</text>
</comment>
<dbReference type="Proteomes" id="UP001465976">
    <property type="component" value="Unassembled WGS sequence"/>
</dbReference>
<evidence type="ECO:0000313" key="1">
    <source>
        <dbReference type="EMBL" id="KAL0576723.1"/>
    </source>
</evidence>
<evidence type="ECO:0000313" key="2">
    <source>
        <dbReference type="Proteomes" id="UP001465976"/>
    </source>
</evidence>